<dbReference type="Proteomes" id="UP001560045">
    <property type="component" value="Unassembled WGS sequence"/>
</dbReference>
<dbReference type="RefSeq" id="WP_369205123.1">
    <property type="nucleotide sequence ID" value="NZ_JBFNXQ010000019.1"/>
</dbReference>
<proteinExistence type="predicted"/>
<evidence type="ECO:0000313" key="1">
    <source>
        <dbReference type="EMBL" id="MEX5718356.1"/>
    </source>
</evidence>
<name>A0ABV3XF64_9ACTN</name>
<reference evidence="1 2" key="1">
    <citation type="submission" date="2024-06" db="EMBL/GenBank/DDBJ databases">
        <title>Draft genome sequence of Geodermatophilus badlandi, a novel member of the Geodermatophilaceae isolated from badland sedimentary rocks in the Red desert, Wyoming, USA.</title>
        <authorList>
            <person name="Ben Tekaya S."/>
            <person name="Nouioui I."/>
            <person name="Flores G.M."/>
            <person name="Shaal M.N."/>
            <person name="Bredoire F."/>
            <person name="Basile F."/>
            <person name="Van Diepen L."/>
            <person name="Ward N.L."/>
        </authorList>
    </citation>
    <scope>NUCLEOTIDE SEQUENCE [LARGE SCALE GENOMIC DNA]</scope>
    <source>
        <strain evidence="1 2">WL48A</strain>
    </source>
</reference>
<organism evidence="1 2">
    <name type="scientific">Geodermatophilus maliterrae</name>
    <dbReference type="NCBI Taxonomy" id="3162531"/>
    <lineage>
        <taxon>Bacteria</taxon>
        <taxon>Bacillati</taxon>
        <taxon>Actinomycetota</taxon>
        <taxon>Actinomycetes</taxon>
        <taxon>Geodermatophilales</taxon>
        <taxon>Geodermatophilaceae</taxon>
        <taxon>Geodermatophilus</taxon>
    </lineage>
</organism>
<keyword evidence="2" id="KW-1185">Reference proteome</keyword>
<gene>
    <name evidence="1" type="ORF">ABQ292_08230</name>
</gene>
<protein>
    <submittedName>
        <fullName evidence="1">DUF6092 family protein</fullName>
    </submittedName>
</protein>
<dbReference type="InterPro" id="IPR046074">
    <property type="entry name" value="DUF6092"/>
</dbReference>
<dbReference type="EMBL" id="JBFNXQ010000019">
    <property type="protein sequence ID" value="MEX5718356.1"/>
    <property type="molecule type" value="Genomic_DNA"/>
</dbReference>
<sequence length="111" mass="12221">MPTTAPVWVLDEDEAVELLAYLITAARTQVDEAAEYGPMRLLTAAHRLAEQIAPRSSRATAAFVHDELDQVPELAVPRTGREEYVTRLDELCRSLAAHLSARWAPDRAGPA</sequence>
<evidence type="ECO:0000313" key="2">
    <source>
        <dbReference type="Proteomes" id="UP001560045"/>
    </source>
</evidence>
<accession>A0ABV3XF64</accession>
<dbReference type="Pfam" id="PF19585">
    <property type="entry name" value="DUF6092"/>
    <property type="match status" value="1"/>
</dbReference>
<comment type="caution">
    <text evidence="1">The sequence shown here is derived from an EMBL/GenBank/DDBJ whole genome shotgun (WGS) entry which is preliminary data.</text>
</comment>